<dbReference type="EMBL" id="KX884432">
    <property type="protein sequence ID" value="APG78746.1"/>
    <property type="molecule type" value="Viral_cRNA"/>
</dbReference>
<feature type="region of interest" description="Disordered" evidence="1">
    <location>
        <begin position="1"/>
        <end position="80"/>
    </location>
</feature>
<feature type="region of interest" description="Disordered" evidence="1">
    <location>
        <begin position="107"/>
        <end position="138"/>
    </location>
</feature>
<feature type="compositionally biased region" description="Polar residues" evidence="1">
    <location>
        <begin position="67"/>
        <end position="80"/>
    </location>
</feature>
<evidence type="ECO:0000256" key="1">
    <source>
        <dbReference type="SAM" id="MobiDB-lite"/>
    </source>
</evidence>
<feature type="compositionally biased region" description="Polar residues" evidence="1">
    <location>
        <begin position="32"/>
        <end position="45"/>
    </location>
</feature>
<accession>A0A1L3KN10</accession>
<evidence type="ECO:0000313" key="2">
    <source>
        <dbReference type="EMBL" id="APG78746.1"/>
    </source>
</evidence>
<name>A0A1L3KN10_9RHAB</name>
<feature type="compositionally biased region" description="Basic and acidic residues" evidence="1">
    <location>
        <begin position="1"/>
        <end position="10"/>
    </location>
</feature>
<reference evidence="2" key="1">
    <citation type="journal article" date="2016" name="Nature">
        <title>Redefining the invertebrate RNA virosphere.</title>
        <authorList>
            <person name="Shi M."/>
            <person name="Lin X.D."/>
            <person name="Tian J.H."/>
            <person name="Chen L.J."/>
            <person name="Chen X."/>
            <person name="Li C.X."/>
            <person name="Qin X.C."/>
            <person name="Li J."/>
            <person name="Cao J.P."/>
            <person name="Eden J.S."/>
            <person name="Buchmann J."/>
            <person name="Wang W."/>
            <person name="Xu J."/>
            <person name="Holmes E.C."/>
            <person name="Zhang Y.Z."/>
        </authorList>
    </citation>
    <scope>NUCLEOTIDE SEQUENCE</scope>
    <source>
        <strain evidence="2">SCM39215</strain>
    </source>
</reference>
<sequence length="335" mass="37348">MKKMQKDLTRPKQKNNNMSTDRRDSPDDSDPENQQQFTPKNISTRRPTRSTVAKKKPEPRRLLAASTKIQGQTPIPKSTSMATGFQAKNLDEFRNKPFDVQEMSESLSTIDDADMPGLDKEEESQEGHYPVHVRNSNPDTILNTGKACATLMDTIQNETAARKRRISTADNLLEIDLTAQYAGKMVAEMFQTLINAINEKTAKLEIHTTDHVMGIRFEKAEPDPPAKKVNSVSVGDDLPTTSRNVAVQPSSTGNWIKTIDKLATEGIIVDPIGIGRKKLKLRLSTFGLSREGAIELCNKYCTPVSKPSFTIHVLCKSKTQIKNVLQHYNLTSLDV</sequence>
<proteinExistence type="predicted"/>
<protein>
    <submittedName>
        <fullName evidence="2">Uncharacterized protein</fullName>
    </submittedName>
</protein>
<organism evidence="2">
    <name type="scientific">Wuhan House Fly Virus 1</name>
    <dbReference type="NCBI Taxonomy" id="1608104"/>
    <lineage>
        <taxon>Viruses</taxon>
        <taxon>Riboviria</taxon>
        <taxon>Orthornavirae</taxon>
        <taxon>Negarnaviricota</taxon>
        <taxon>Haploviricotina</taxon>
        <taxon>Monjiviricetes</taxon>
        <taxon>Mononegavirales</taxon>
        <taxon>Rhabdoviridae</taxon>
        <taxon>Alpharhabdovirinae</taxon>
        <taxon>Sigmavirus</taxon>
        <taxon>Sigmavirus wuhan</taxon>
    </lineage>
</organism>